<dbReference type="EMBL" id="ASHM01095102">
    <property type="protein sequence ID" value="PNX65209.1"/>
    <property type="molecule type" value="Genomic_DNA"/>
</dbReference>
<feature type="compositionally biased region" description="Basic and acidic residues" evidence="1">
    <location>
        <begin position="96"/>
        <end position="107"/>
    </location>
</feature>
<reference evidence="2 3" key="1">
    <citation type="journal article" date="2014" name="Am. J. Bot.">
        <title>Genome assembly and annotation for red clover (Trifolium pratense; Fabaceae).</title>
        <authorList>
            <person name="Istvanek J."/>
            <person name="Jaros M."/>
            <person name="Krenek A."/>
            <person name="Repkova J."/>
        </authorList>
    </citation>
    <scope>NUCLEOTIDE SEQUENCE [LARGE SCALE GENOMIC DNA]</scope>
    <source>
        <strain evidence="3">cv. Tatra</strain>
        <tissue evidence="2">Young leaves</tissue>
    </source>
</reference>
<evidence type="ECO:0000313" key="2">
    <source>
        <dbReference type="EMBL" id="PNX65209.1"/>
    </source>
</evidence>
<protein>
    <submittedName>
        <fullName evidence="2">Cellulose synthase A catalytic subunit 8</fullName>
    </submittedName>
</protein>
<sequence length="121" mass="13278">DPFCSLIVFFFIGKSKDGDDDSDADDGIKVHETPSTSTVASQIHNSEDVGGLHARHVSTVSTADNEQVNEESGNSTWKKRMKSWKGKGKDKKNKNKKDAVPKAKADNEASAPSEQQMEEIR</sequence>
<dbReference type="Proteomes" id="UP000236291">
    <property type="component" value="Unassembled WGS sequence"/>
</dbReference>
<feature type="non-terminal residue" evidence="2">
    <location>
        <position position="1"/>
    </location>
</feature>
<dbReference type="AlphaFoldDB" id="A0A2K3KG30"/>
<proteinExistence type="predicted"/>
<feature type="region of interest" description="Disordered" evidence="1">
    <location>
        <begin position="14"/>
        <end position="121"/>
    </location>
</feature>
<name>A0A2K3KG30_TRIPR</name>
<organism evidence="2 3">
    <name type="scientific">Trifolium pratense</name>
    <name type="common">Red clover</name>
    <dbReference type="NCBI Taxonomy" id="57577"/>
    <lineage>
        <taxon>Eukaryota</taxon>
        <taxon>Viridiplantae</taxon>
        <taxon>Streptophyta</taxon>
        <taxon>Embryophyta</taxon>
        <taxon>Tracheophyta</taxon>
        <taxon>Spermatophyta</taxon>
        <taxon>Magnoliopsida</taxon>
        <taxon>eudicotyledons</taxon>
        <taxon>Gunneridae</taxon>
        <taxon>Pentapetalae</taxon>
        <taxon>rosids</taxon>
        <taxon>fabids</taxon>
        <taxon>Fabales</taxon>
        <taxon>Fabaceae</taxon>
        <taxon>Papilionoideae</taxon>
        <taxon>50 kb inversion clade</taxon>
        <taxon>NPAAA clade</taxon>
        <taxon>Hologalegina</taxon>
        <taxon>IRL clade</taxon>
        <taxon>Trifolieae</taxon>
        <taxon>Trifolium</taxon>
    </lineage>
</organism>
<accession>A0A2K3KG30</accession>
<evidence type="ECO:0000256" key="1">
    <source>
        <dbReference type="SAM" id="MobiDB-lite"/>
    </source>
</evidence>
<comment type="caution">
    <text evidence="2">The sequence shown here is derived from an EMBL/GenBank/DDBJ whole genome shotgun (WGS) entry which is preliminary data.</text>
</comment>
<feature type="compositionally biased region" description="Basic residues" evidence="1">
    <location>
        <begin position="77"/>
        <end position="95"/>
    </location>
</feature>
<feature type="compositionally biased region" description="Polar residues" evidence="1">
    <location>
        <begin position="33"/>
        <end position="44"/>
    </location>
</feature>
<evidence type="ECO:0000313" key="3">
    <source>
        <dbReference type="Proteomes" id="UP000236291"/>
    </source>
</evidence>
<dbReference type="STRING" id="57577.A0A2K3KG30"/>
<feature type="compositionally biased region" description="Polar residues" evidence="1">
    <location>
        <begin position="58"/>
        <end position="76"/>
    </location>
</feature>
<gene>
    <name evidence="2" type="ORF">L195_g054426</name>
</gene>
<reference evidence="2 3" key="2">
    <citation type="journal article" date="2017" name="Front. Plant Sci.">
        <title>Gene Classification and Mining of Molecular Markers Useful in Red Clover (Trifolium pratense) Breeding.</title>
        <authorList>
            <person name="Istvanek J."/>
            <person name="Dluhosova J."/>
            <person name="Dluhos P."/>
            <person name="Patkova L."/>
            <person name="Nedelnik J."/>
            <person name="Repkova J."/>
        </authorList>
    </citation>
    <scope>NUCLEOTIDE SEQUENCE [LARGE SCALE GENOMIC DNA]</scope>
    <source>
        <strain evidence="3">cv. Tatra</strain>
        <tissue evidence="2">Young leaves</tissue>
    </source>
</reference>
<feature type="non-terminal residue" evidence="2">
    <location>
        <position position="121"/>
    </location>
</feature>